<reference evidence="2" key="1">
    <citation type="submission" date="2015-10" db="EMBL/GenBank/DDBJ databases">
        <authorList>
            <person name="Gilbert D.G."/>
        </authorList>
    </citation>
    <scope>NUCLEOTIDE SEQUENCE</scope>
    <source>
        <strain evidence="2">Phyl III-seqv23</strain>
    </source>
</reference>
<dbReference type="AlphaFoldDB" id="A0A0S4UKE8"/>
<proteinExistence type="predicted"/>
<accession>A0A0S4UKE8</accession>
<feature type="region of interest" description="Disordered" evidence="1">
    <location>
        <begin position="22"/>
        <end position="42"/>
    </location>
</feature>
<protein>
    <submittedName>
        <fullName evidence="2">Uncharacterized protein</fullName>
    </submittedName>
</protein>
<dbReference type="EMBL" id="LN899823">
    <property type="protein sequence ID" value="CUV22670.1"/>
    <property type="molecule type" value="Genomic_DNA"/>
</dbReference>
<evidence type="ECO:0000313" key="2">
    <source>
        <dbReference type="EMBL" id="CUV22670.1"/>
    </source>
</evidence>
<gene>
    <name evidence="2" type="ORF">RUN1744_v1_230041</name>
</gene>
<sequence>MQIQTLQIRTSCDRAVLSVTAPKPAPRQGNRLQADCAADTVP</sequence>
<name>A0A0S4UKE8_RALSL</name>
<evidence type="ECO:0000256" key="1">
    <source>
        <dbReference type="SAM" id="MobiDB-lite"/>
    </source>
</evidence>
<organism evidence="2">
    <name type="scientific">Ralstonia solanacearum</name>
    <name type="common">Pseudomonas solanacearum</name>
    <dbReference type="NCBI Taxonomy" id="305"/>
    <lineage>
        <taxon>Bacteria</taxon>
        <taxon>Pseudomonadati</taxon>
        <taxon>Pseudomonadota</taxon>
        <taxon>Betaproteobacteria</taxon>
        <taxon>Burkholderiales</taxon>
        <taxon>Burkholderiaceae</taxon>
        <taxon>Ralstonia</taxon>
        <taxon>Ralstonia solanacearum species complex</taxon>
    </lineage>
</organism>